<dbReference type="PATRIC" id="fig|1635277.3.peg.396"/>
<evidence type="ECO:0000313" key="2">
    <source>
        <dbReference type="EMBL" id="KUK87869.1"/>
    </source>
</evidence>
<dbReference type="Pfam" id="PF00873">
    <property type="entry name" value="ACR_tran"/>
    <property type="match status" value="1"/>
</dbReference>
<feature type="transmembrane region" description="Helical" evidence="1">
    <location>
        <begin position="856"/>
        <end position="875"/>
    </location>
</feature>
<dbReference type="GO" id="GO:0042910">
    <property type="term" value="F:xenobiotic transmembrane transporter activity"/>
    <property type="evidence" value="ECO:0007669"/>
    <property type="project" value="TreeGrafter"/>
</dbReference>
<dbReference type="Gene3D" id="3.30.70.1430">
    <property type="entry name" value="Multidrug efflux transporter AcrB pore domain"/>
    <property type="match status" value="2"/>
</dbReference>
<feature type="transmembrane region" description="Helical" evidence="1">
    <location>
        <begin position="430"/>
        <end position="450"/>
    </location>
</feature>
<reference evidence="3" key="1">
    <citation type="journal article" date="2015" name="MBio">
        <title>Genome-Resolved Metagenomic Analysis Reveals Roles for Candidate Phyla and Other Microbial Community Members in Biogeochemical Transformations in Oil Reservoirs.</title>
        <authorList>
            <person name="Hu P."/>
            <person name="Tom L."/>
            <person name="Singh A."/>
            <person name="Thomas B.C."/>
            <person name="Baker B.J."/>
            <person name="Piceno Y.M."/>
            <person name="Andersen G.L."/>
            <person name="Banfield J.F."/>
        </authorList>
    </citation>
    <scope>NUCLEOTIDE SEQUENCE [LARGE SCALE GENOMIC DNA]</scope>
</reference>
<dbReference type="GO" id="GO:0005886">
    <property type="term" value="C:plasma membrane"/>
    <property type="evidence" value="ECO:0007669"/>
    <property type="project" value="TreeGrafter"/>
</dbReference>
<feature type="transmembrane region" description="Helical" evidence="1">
    <location>
        <begin position="954"/>
        <end position="973"/>
    </location>
</feature>
<evidence type="ECO:0000256" key="1">
    <source>
        <dbReference type="SAM" id="Phobius"/>
    </source>
</evidence>
<evidence type="ECO:0000313" key="3">
    <source>
        <dbReference type="Proteomes" id="UP000053467"/>
    </source>
</evidence>
<dbReference type="SUPFAM" id="SSF82714">
    <property type="entry name" value="Multidrug efflux transporter AcrB TolC docking domain, DN and DC subdomains"/>
    <property type="match status" value="2"/>
</dbReference>
<dbReference type="PRINTS" id="PR00702">
    <property type="entry name" value="ACRIFLAVINRP"/>
</dbReference>
<feature type="transmembrane region" description="Helical" evidence="1">
    <location>
        <begin position="9"/>
        <end position="27"/>
    </location>
</feature>
<dbReference type="SUPFAM" id="SSF82866">
    <property type="entry name" value="Multidrug efflux transporter AcrB transmembrane domain"/>
    <property type="match status" value="2"/>
</dbReference>
<dbReference type="InterPro" id="IPR027463">
    <property type="entry name" value="AcrB_DN_DC_subdom"/>
</dbReference>
<dbReference type="Gene3D" id="3.30.70.1440">
    <property type="entry name" value="Multidrug efflux transporter AcrB pore domain"/>
    <property type="match status" value="1"/>
</dbReference>
<keyword evidence="1" id="KW-0812">Transmembrane</keyword>
<dbReference type="EMBL" id="LGGX01000002">
    <property type="protein sequence ID" value="KUK87869.1"/>
    <property type="molecule type" value="Genomic_DNA"/>
</dbReference>
<proteinExistence type="predicted"/>
<dbReference type="Gene3D" id="3.30.70.1320">
    <property type="entry name" value="Multidrug efflux transporter AcrB pore domain like"/>
    <property type="match status" value="1"/>
</dbReference>
<protein>
    <submittedName>
        <fullName evidence="2">Cation/multidrug efflux pump</fullName>
    </submittedName>
</protein>
<dbReference type="Gene3D" id="3.30.2090.10">
    <property type="entry name" value="Multidrug efflux transporter AcrB TolC docking domain, DN and DC subdomains"/>
    <property type="match status" value="2"/>
</dbReference>
<name>A0A101I3S9_UNCT6</name>
<dbReference type="PANTHER" id="PTHR32063">
    <property type="match status" value="1"/>
</dbReference>
<feature type="transmembrane region" description="Helical" evidence="1">
    <location>
        <begin position="527"/>
        <end position="546"/>
    </location>
</feature>
<keyword evidence="1" id="KW-1133">Transmembrane helix</keyword>
<comment type="caution">
    <text evidence="2">The sequence shown here is derived from an EMBL/GenBank/DDBJ whole genome shotgun (WGS) entry which is preliminary data.</text>
</comment>
<feature type="transmembrane region" description="Helical" evidence="1">
    <location>
        <begin position="985"/>
        <end position="1011"/>
    </location>
</feature>
<feature type="transmembrane region" description="Helical" evidence="1">
    <location>
        <begin position="383"/>
        <end position="409"/>
    </location>
</feature>
<dbReference type="PANTHER" id="PTHR32063:SF0">
    <property type="entry name" value="SWARMING MOTILITY PROTEIN SWRC"/>
    <property type="match status" value="1"/>
</dbReference>
<dbReference type="InterPro" id="IPR001036">
    <property type="entry name" value="Acrflvin-R"/>
</dbReference>
<feature type="transmembrane region" description="Helical" evidence="1">
    <location>
        <begin position="882"/>
        <end position="902"/>
    </location>
</feature>
<dbReference type="AlphaFoldDB" id="A0A101I3S9"/>
<dbReference type="SUPFAM" id="SSF82693">
    <property type="entry name" value="Multidrug efflux transporter AcrB pore domain, PN1, PN2, PC1 and PC2 subdomains"/>
    <property type="match status" value="2"/>
</dbReference>
<organism evidence="2 3">
    <name type="scientific">candidate division TA06 bacterium 34_109</name>
    <dbReference type="NCBI Taxonomy" id="1635277"/>
    <lineage>
        <taxon>Bacteria</taxon>
        <taxon>Bacteria division TA06</taxon>
    </lineage>
</organism>
<keyword evidence="1" id="KW-0472">Membrane</keyword>
<accession>A0A101I3S9</accession>
<feature type="transmembrane region" description="Helical" evidence="1">
    <location>
        <begin position="358"/>
        <end position="377"/>
    </location>
</feature>
<sequence length="1022" mass="113519">MVKLSIKRPILIVVIFIIVLIFGFLSFKNLSLELLPNIELPQISVITVYPGASSVDVEEQITKKIESALSMVPDVTEINSSSMESVSFVTITFNWGKNLDAAANDIRTQIELIKSSLPEDAQTPTVFKFSTSMIPVATVAIIFENEGDVAKMYDFTEKFVLDKIRQIEGVGAVSITSSSKKKVNVKVRIPDMIKYNISLSQINSMISANNLNIPLGEIRQGIKSYSTRLPGEYRSVDEISKTVVGYSGRNPVYLYNVADIDFSQGEIEGVAKINSKEGIVVVIQKQSNANTVKIVNELNKKLGQIKDMYPQGTEVKVVFDTSKQITNSISNLSSTILYAFIFVVIIVFLFLRNLTGSLIISLTLPFSLIFGIIYLYLSNSTLNIISLASLSIALGMVVDNSIVVLENIYRHKNEEKKEIKKAALDGTNEVIGAIFASTLTTIAIFVPLLFIEGFTSFLFKQLAYTVSVVLFASLFISVTLTPMLSSKLLKFKERFLENFHNLTEKWFSDFEQLYSNFLSYSMNNKKFVILTVVIIFVGVLFLLPSIKTEFFSSFGGGRIRGTVDLTPGLRIEVTDSVMTDIGKKIKNEYPDVENFVFYAGGSGTRMFGGSSQYSSTVIIAFKDGLSIKEVQKNLSSIRKFIQSYPEVKSVEMNSNFAAGFSNQKQIAVEIYGEDIGKTFQLAKELKKMIENDGSFVDISISREEEVDDISIIPKKDNATIFGMNNYYLMLSLRNGINGNVPSVFRKDGFEYDINVSFDKKYLRSINDLKSLPVTTPANYNVPLSSVATVKMTKQPPTIERKNRTRFISVQANLNNISLSEGNRKVKSMISQLVIPQDITIVNSGDVKSQNESFRDLSIAILIGIVLVFLVMAAQFESFIDPFIIFFSIPFAFSGTILALFITKTTLSIMGFVGMLMLVGIVVNNAIVLVSYMNQLRENGIQLCDAVALAGKRRLRPVLMTTFTTIFALLPLALSTKEGAEMWRSLGIVVIGGLSFSTVVTLILIPVLYAIFEIKIKRSKCDV</sequence>
<dbReference type="Proteomes" id="UP000053467">
    <property type="component" value="Unassembled WGS sequence"/>
</dbReference>
<gene>
    <name evidence="2" type="ORF">XE03_0388</name>
</gene>
<dbReference type="Gene3D" id="1.20.1640.10">
    <property type="entry name" value="Multidrug efflux transporter AcrB transmembrane domain"/>
    <property type="match status" value="2"/>
</dbReference>
<feature type="transmembrane region" description="Helical" evidence="1">
    <location>
        <begin position="908"/>
        <end position="933"/>
    </location>
</feature>
<feature type="transmembrane region" description="Helical" evidence="1">
    <location>
        <begin position="332"/>
        <end position="351"/>
    </location>
</feature>
<feature type="transmembrane region" description="Helical" evidence="1">
    <location>
        <begin position="462"/>
        <end position="484"/>
    </location>
</feature>